<feature type="transmembrane region" description="Helical" evidence="1">
    <location>
        <begin position="348"/>
        <end position="377"/>
    </location>
</feature>
<organism evidence="2 3">
    <name type="scientific">Ketogulonicigenium robustum</name>
    <dbReference type="NCBI Taxonomy" id="92947"/>
    <lineage>
        <taxon>Bacteria</taxon>
        <taxon>Pseudomonadati</taxon>
        <taxon>Pseudomonadota</taxon>
        <taxon>Alphaproteobacteria</taxon>
        <taxon>Rhodobacterales</taxon>
        <taxon>Roseobacteraceae</taxon>
        <taxon>Ketogulonicigenium</taxon>
    </lineage>
</organism>
<geneLocation type="plasmid" evidence="2">
    <name>unnamed1</name>
</geneLocation>
<keyword evidence="3" id="KW-1185">Reference proteome</keyword>
<dbReference type="RefSeq" id="WP_085787494.1">
    <property type="nucleotide sequence ID" value="NZ_CP019938.1"/>
</dbReference>
<evidence type="ECO:0000256" key="1">
    <source>
        <dbReference type="SAM" id="Phobius"/>
    </source>
</evidence>
<evidence type="ECO:0000313" key="3">
    <source>
        <dbReference type="Proteomes" id="UP000242447"/>
    </source>
</evidence>
<accession>A0A1W6P390</accession>
<gene>
    <name evidence="2" type="ORF">BVG79_p1000112</name>
</gene>
<feature type="transmembrane region" description="Helical" evidence="1">
    <location>
        <begin position="197"/>
        <end position="219"/>
    </location>
</feature>
<feature type="transmembrane region" description="Helical" evidence="1">
    <location>
        <begin position="389"/>
        <end position="413"/>
    </location>
</feature>
<name>A0A1W6P390_9RHOB</name>
<feature type="transmembrane region" description="Helical" evidence="1">
    <location>
        <begin position="433"/>
        <end position="451"/>
    </location>
</feature>
<reference evidence="2 3" key="1">
    <citation type="submission" date="2017-02" db="EMBL/GenBank/DDBJ databases">
        <title>Ketogulonicigenium robustum SPU B003 Genome sequencing and assembly.</title>
        <authorList>
            <person name="Li Y."/>
            <person name="Liu L."/>
            <person name="Wang C."/>
            <person name="Zhang M."/>
            <person name="Zhang T."/>
            <person name="Zhang Y."/>
        </authorList>
    </citation>
    <scope>NUCLEOTIDE SEQUENCE [LARGE SCALE GENOMIC DNA]</scope>
    <source>
        <strain evidence="2 3">SPU_B003</strain>
        <plasmid evidence="2 3">unnamed1</plasmid>
    </source>
</reference>
<feature type="transmembrane region" description="Helical" evidence="1">
    <location>
        <begin position="49"/>
        <end position="68"/>
    </location>
</feature>
<proteinExistence type="predicted"/>
<dbReference type="EMBL" id="CP019938">
    <property type="protein sequence ID" value="ARO15914.1"/>
    <property type="molecule type" value="Genomic_DNA"/>
</dbReference>
<dbReference type="AlphaFoldDB" id="A0A1W6P390"/>
<keyword evidence="1" id="KW-0472">Membrane</keyword>
<evidence type="ECO:0000313" key="2">
    <source>
        <dbReference type="EMBL" id="ARO15914.1"/>
    </source>
</evidence>
<dbReference type="KEGG" id="kro:BVG79_p1000112"/>
<dbReference type="OrthoDB" id="8409957at2"/>
<feature type="transmembrane region" description="Helical" evidence="1">
    <location>
        <begin position="240"/>
        <end position="258"/>
    </location>
</feature>
<feature type="transmembrane region" description="Helical" evidence="1">
    <location>
        <begin position="119"/>
        <end position="143"/>
    </location>
</feature>
<feature type="transmembrane region" description="Helical" evidence="1">
    <location>
        <begin position="80"/>
        <end position="99"/>
    </location>
</feature>
<feature type="transmembrane region" description="Helical" evidence="1">
    <location>
        <begin position="313"/>
        <end position="336"/>
    </location>
</feature>
<sequence>MAARWANAVQLAMLACLLLGSYLRSDALVLLAAGLMLVDVTAHYPRLLGLARLFLPLAALAGAVLMALPDGPQALARAMAQGVGFAALMTVIALLRHPVRRSPRVQDAAGYLTSFTPRFRYGALNAGAMGLALLFNVGIITMIGDLMRRPDEAHVTDPTRRAMVVAAMRGAALVSIWSPLGIGFAIVIAGIPALNPTAFLALAAATTVVALAITARWPLLPPEATIAHLPQQPGTRSPRALLQVLLICALVLALTLLLHHWAGVSFTIASITVLPAFAAIWLLAEASPPSDGTRLRAYQKAVSGLGDMRSEGAIFMAANVIGTMIAALVGAAHLGAGSFGAGAGTLPVLLGLLVLIPLSAALYLPNSIVVVIAAQIFGTGPLGQDHPLALGLVLAVGWASAIAVSPVSAMNLLLARACGVSAPHAARRWNPGFSSVLTVIGAVVVSFLVGAG</sequence>
<protein>
    <recommendedName>
        <fullName evidence="4">Citrate transporter</fullName>
    </recommendedName>
</protein>
<keyword evidence="1" id="KW-0812">Transmembrane</keyword>
<dbReference type="PROSITE" id="PS51257">
    <property type="entry name" value="PROKAR_LIPOPROTEIN"/>
    <property type="match status" value="1"/>
</dbReference>
<keyword evidence="1" id="KW-1133">Transmembrane helix</keyword>
<feature type="transmembrane region" description="Helical" evidence="1">
    <location>
        <begin position="164"/>
        <end position="191"/>
    </location>
</feature>
<keyword evidence="2" id="KW-0614">Plasmid</keyword>
<evidence type="ECO:0008006" key="4">
    <source>
        <dbReference type="Google" id="ProtNLM"/>
    </source>
</evidence>
<dbReference type="Proteomes" id="UP000242447">
    <property type="component" value="Plasmid unnamed1"/>
</dbReference>
<feature type="transmembrane region" description="Helical" evidence="1">
    <location>
        <begin position="264"/>
        <end position="284"/>
    </location>
</feature>